<comment type="subcellular location">
    <subcellularLocation>
        <location evidence="1">Secreted</location>
    </subcellularLocation>
</comment>
<evidence type="ECO:0000256" key="1">
    <source>
        <dbReference type="ARBA" id="ARBA00004613"/>
    </source>
</evidence>
<dbReference type="InterPro" id="IPR006073">
    <property type="entry name" value="GTP-bd"/>
</dbReference>
<gene>
    <name evidence="7" type="ORF">JYZ213_LOCUS12491</name>
</gene>
<dbReference type="InterPro" id="IPR036465">
    <property type="entry name" value="vWFA_dom_sf"/>
</dbReference>
<reference evidence="7" key="1">
    <citation type="submission" date="2021-02" db="EMBL/GenBank/DDBJ databases">
        <authorList>
            <person name="Nowell W R."/>
        </authorList>
    </citation>
    <scope>NUCLEOTIDE SEQUENCE</scope>
</reference>
<dbReference type="PANTHER" id="PTHR47763:SF1">
    <property type="entry name" value="DUF659 DOMAIN-CONTAINING PROTEIN"/>
    <property type="match status" value="1"/>
</dbReference>
<feature type="coiled-coil region" evidence="4">
    <location>
        <begin position="1436"/>
        <end position="1568"/>
    </location>
</feature>
<dbReference type="GO" id="GO:0005737">
    <property type="term" value="C:cytoplasm"/>
    <property type="evidence" value="ECO:0007669"/>
    <property type="project" value="TreeGrafter"/>
</dbReference>
<dbReference type="Proteomes" id="UP000663845">
    <property type="component" value="Unassembled WGS sequence"/>
</dbReference>
<feature type="coiled-coil region" evidence="4">
    <location>
        <begin position="1697"/>
        <end position="1770"/>
    </location>
</feature>
<evidence type="ECO:0008006" key="9">
    <source>
        <dbReference type="Google" id="ProtNLM"/>
    </source>
</evidence>
<feature type="domain" description="Hemicentin-1-like von Willebrand factor A" evidence="6">
    <location>
        <begin position="2373"/>
        <end position="2500"/>
    </location>
</feature>
<dbReference type="SUPFAM" id="SSF52540">
    <property type="entry name" value="P-loop containing nucleoside triphosphate hydrolases"/>
    <property type="match status" value="1"/>
</dbReference>
<dbReference type="InterPro" id="IPR056861">
    <property type="entry name" value="HMCN1-like_VWA"/>
</dbReference>
<comment type="caution">
    <text evidence="7">The sequence shown here is derived from an EMBL/GenBank/DDBJ whole genome shotgun (WGS) entry which is preliminary data.</text>
</comment>
<dbReference type="Pfam" id="PF01926">
    <property type="entry name" value="MMR_HSR1"/>
    <property type="match status" value="1"/>
</dbReference>
<feature type="coiled-coil region" evidence="4">
    <location>
        <begin position="1603"/>
        <end position="1656"/>
    </location>
</feature>
<evidence type="ECO:0000259" key="5">
    <source>
        <dbReference type="Pfam" id="PF01926"/>
    </source>
</evidence>
<dbReference type="Gene3D" id="3.40.50.300">
    <property type="entry name" value="P-loop containing nucleotide triphosphate hydrolases"/>
    <property type="match status" value="1"/>
</dbReference>
<dbReference type="CDD" id="cd00198">
    <property type="entry name" value="vWFA"/>
    <property type="match status" value="1"/>
</dbReference>
<organism evidence="7 8">
    <name type="scientific">Adineta steineri</name>
    <dbReference type="NCBI Taxonomy" id="433720"/>
    <lineage>
        <taxon>Eukaryota</taxon>
        <taxon>Metazoa</taxon>
        <taxon>Spiralia</taxon>
        <taxon>Gnathifera</taxon>
        <taxon>Rotifera</taxon>
        <taxon>Eurotatoria</taxon>
        <taxon>Bdelloidea</taxon>
        <taxon>Adinetida</taxon>
        <taxon>Adinetidae</taxon>
        <taxon>Adineta</taxon>
    </lineage>
</organism>
<feature type="domain" description="G" evidence="5">
    <location>
        <begin position="823"/>
        <end position="905"/>
    </location>
</feature>
<protein>
    <recommendedName>
        <fullName evidence="9">VLIG-type G domain-containing protein</fullName>
    </recommendedName>
</protein>
<dbReference type="PANTHER" id="PTHR47763">
    <property type="entry name" value="ALPHA-PROTEIN KINASE VWKA"/>
    <property type="match status" value="1"/>
</dbReference>
<keyword evidence="4" id="KW-0175">Coiled coil</keyword>
<evidence type="ECO:0000256" key="2">
    <source>
        <dbReference type="ARBA" id="ARBA00022525"/>
    </source>
</evidence>
<feature type="coiled-coil region" evidence="4">
    <location>
        <begin position="1247"/>
        <end position="1322"/>
    </location>
</feature>
<dbReference type="Pfam" id="PF25106">
    <property type="entry name" value="VWA_4"/>
    <property type="match status" value="1"/>
</dbReference>
<dbReference type="InterPro" id="IPR052969">
    <property type="entry name" value="Thr-specific_kinase-like"/>
</dbReference>
<evidence type="ECO:0000256" key="4">
    <source>
        <dbReference type="SAM" id="Coils"/>
    </source>
</evidence>
<evidence type="ECO:0000313" key="7">
    <source>
        <dbReference type="EMBL" id="CAF0936752.1"/>
    </source>
</evidence>
<dbReference type="GO" id="GO:0005525">
    <property type="term" value="F:GTP binding"/>
    <property type="evidence" value="ECO:0007669"/>
    <property type="project" value="InterPro"/>
</dbReference>
<name>A0A814C8J1_9BILA</name>
<dbReference type="Gene3D" id="3.40.50.410">
    <property type="entry name" value="von Willebrand factor, type A domain"/>
    <property type="match status" value="1"/>
</dbReference>
<accession>A0A814C8J1</accession>
<dbReference type="EMBL" id="CAJNOG010000097">
    <property type="protein sequence ID" value="CAF0936752.1"/>
    <property type="molecule type" value="Genomic_DNA"/>
</dbReference>
<dbReference type="InterPro" id="IPR027417">
    <property type="entry name" value="P-loop_NTPase"/>
</dbReference>
<evidence type="ECO:0000313" key="8">
    <source>
        <dbReference type="Proteomes" id="UP000663845"/>
    </source>
</evidence>
<sequence>MSKIVMAVRQLNPEQEQVFGIFGDKNSLETCLCSLFSNNHTQIKSIFTELDLMPAIWVVYDTMKFVFVLVSTDDITSEKHNYFMVVMQRFLQDLCQNIIICSSDAFFSDFSTQHSFHGKPHETRTYRQVKKEQHDIPPPQKMKLDDKDIFKTLLVEQHRKILITNNTPNIYCYEKLFQGPNQTLTTNRYDKLKESLATVLHINTLTLRPILHCCSQYGIFLSTNQESQIQKLLEEHTTKYKKEKLNIHEQAKALVKKLFGIENTVTTFFTIGTSIDQNLRHQLYNETTEWLVIPKYINESADQFYNRFISTFHRHILKNYNIDVKRMNDFKSALQRIDKKKIMLKLQESLVNHIYVTVQSEIQHEVHYNILPLSYTLLNDTDNCLYYFTATRSTSICISLNDLGQFINISDLSEIDRSTFANQTELIGCFKMNDGKTEIIVIKRPTIVSKKLGAPGYTVVLHKNKIFRKLTDFCLSNVRLVYSSNSSTHTLVLYNIDNGSVTLCLLDNFGHIQHTSLLSLQDRAKKPIGVKSLTLTVAQNLLILIDSNSKVYELNISEDNYVNISQLSKSRNNSQDTSNFIADNGDLYQEVQTIGEKNPVFLFQAKSSIDIINQNYCQIYSIILEHQPSVYGMQIFTDFIDTYCAVFSAHFSEVYCIQNLISDTRIERQLSLNNLEKSPKQYIGNRLFDIIKRGELQFGVPDSLDETQYYLNLPSEYNKYSDRIKKYFKDLNMKAHLKLGYTDTDFISQSLDIHLLITNIVSRIPLQLCTIEMGTLVPLNNGRRDKMDHLSSKSFGIEMKAREILLSYLDNILNNINDDIKIVGIIGRQSTGKSYLMNKIFRTRFAVAAGRCTDGIWMSYAYIENTHFIILDCEGLFSDQRTEDEEIKLISFLSALCDITILSQDLGFSRFQDRLFGILSQAVDKIGINDKLFKGILLVAIRDISDNNADESINAAEKKFSDLQRKGKSGFLEQLFSNTFKIQLLHHFENKNFDHEIDKLRHIFIKHVIKDEITGLKIACRWENGKDLADRLKILLIQLYTDDFIDSNKIHCDMKFAELEDEMRKAWTKLHLSNEESIVLKEQLIEKKIEDTLYSLKLNHTLLQFDENSADNNFENICEFILVPLRSITTLSNDTNEDNNKLFSIINELIDEVMSFRRQQVKELMSERFQKKIPSENDDIKERKTKFVNSMEQYMLSFKLQICLKKCSLCDLKCIHNAQHTEEAKSLLEKKKDQLVQLQVSLKPTMSKNVEERIKYLNEKVLTAKEEENQLHKEKIYLLSELKYLSDKENLETNITQCNSEVDTEKSKIDNFTQTMNDINNQLKTILLLDDDFIYSDQLLHKLNEDIELLVNPDQYKINDINILIANFHQNYETDCTDKDNLWYSFEEKETTEEKKRIDEKEAIKSFDDSHVNTLLPLKMIPDIVDAIRIYRRFVQEHLEKIKKELDINKQRLSNNEIQIKNTEQKIIDARKENEDIEKTIEILKIECKNLNEQLSDITFKREALSKELEEENTLINTKTSSEVQKLEHYMKDLQEKLNAYDSSTLNADQMELEKRQEIKKLEFFLKEKSGKESKLAAYKMNINSTDENTQITERMSKDEQAIAVISEKINNVRIKIKFIEEQLKLSDQQDKKQQLNEELKEINQLVDTIRLYDQKIELANTELCKTLSIKKMKEKYIKFLKADEDAEGIEDEESHLININKTIDNTQMLLNNIKQERQHTCDNNHLLVKIMNILQCDIDKQQKNKQNHLAELLEQSRQLNDKIEKLQNSLCVEENKLKNQNQEMLDISEVFALEQEEYEEFINNVKSSSDLYDIGIELFQLLSETETLLITTSGKLDKATEAKRLIQQHMILSDKLKLATDEQNRLDALHNDLIQQLNTIKSNNFTCRHETSQTCKEQYDIITKEYDNAQLQTKKLEKELADIDTYSCLKNEIINLEKEAQRHCSCETDHKCSGICRICFEEDKKKQNKCMFLAGHDGDHKCDAGHVCTQFCQMCEIYGFQNNRCVFAYEHMEPKYHQCERIHQCPATCVCSDPCAISLGLQKHEEHRCNKSDCWKPCIFSCGNLCVANDHNHDVTAEIISISIDNDNLQMKKHLCNQSHYCKGICSALGVCKQEYKTQQRKWTTESGIEFSYEHIEVEEVRAKCGIKIGVGKTSHDASSPHLCDSQHTCPERCPDCGSFCRDPIHHDGNHRTIHRNKDQHIFTSTNANQQIEIRSSEHEEGSVRVYKVGESAKPENCTVSCKRRGRSHFHLIECLGNTECLEKKLGHKAKHSNDIYYYGLDTPSTKKYDQVLCSAYWLLNKWHSPVNDVDRKLIDSCNVYCEKHVERNTNGHILKESIKGFCTLGAWHIGDHVFECQNNHQSLDMYEGIDVCFVIDTTGSMKSYFKKVKQTIQCIIKDNQELLIKLGKTTSSFRFAIIDYRDHPPEGDYVFRTCDFTTDILALQYVTNLKSDSGGDFPEAVLDGLDAACTLSWRENADHLLFHILDAPPHGRIYHTNVSEKWPDGCPCGKVASDVLDKMKKKNIIYHVLRCSNHLNMMITEFKKYIDVKVLTFDDKITFENVITKQVYQRLIDTEMTLKKT</sequence>
<evidence type="ECO:0000256" key="3">
    <source>
        <dbReference type="ARBA" id="ARBA00022729"/>
    </source>
</evidence>
<evidence type="ECO:0000259" key="6">
    <source>
        <dbReference type="Pfam" id="PF25106"/>
    </source>
</evidence>
<dbReference type="SUPFAM" id="SSF53300">
    <property type="entry name" value="vWA-like"/>
    <property type="match status" value="1"/>
</dbReference>
<proteinExistence type="predicted"/>
<dbReference type="GO" id="GO:0004674">
    <property type="term" value="F:protein serine/threonine kinase activity"/>
    <property type="evidence" value="ECO:0007669"/>
    <property type="project" value="TreeGrafter"/>
</dbReference>
<keyword evidence="2" id="KW-0964">Secreted</keyword>
<keyword evidence="3" id="KW-0732">Signal</keyword>